<organism evidence="1 2">
    <name type="scientific">Maritimibacter alkaliphilus HTCC2654</name>
    <dbReference type="NCBI Taxonomy" id="314271"/>
    <lineage>
        <taxon>Bacteria</taxon>
        <taxon>Pseudomonadati</taxon>
        <taxon>Pseudomonadota</taxon>
        <taxon>Alphaproteobacteria</taxon>
        <taxon>Rhodobacterales</taxon>
        <taxon>Roseobacteraceae</taxon>
        <taxon>Maritimibacter</taxon>
    </lineage>
</organism>
<gene>
    <name evidence="1" type="ORF">RB2654_15295</name>
</gene>
<keyword evidence="2" id="KW-1185">Reference proteome</keyword>
<dbReference type="HOGENOM" id="CLU_838881_0_0_5"/>
<dbReference type="EMBL" id="AAMT01000008">
    <property type="protein sequence ID" value="EAQ12663.1"/>
    <property type="molecule type" value="Genomic_DNA"/>
</dbReference>
<evidence type="ECO:0000313" key="2">
    <source>
        <dbReference type="Proteomes" id="UP000002931"/>
    </source>
</evidence>
<dbReference type="AlphaFoldDB" id="A3VHA8"/>
<protein>
    <submittedName>
        <fullName evidence="1">Uncharacterized protein</fullName>
    </submittedName>
</protein>
<name>A3VHA8_9RHOB</name>
<sequence>MEPFRVRKPDEFDAFFLGIGNLTLRAGHVVAVAAIKAFDARGTLTDRGAHAVHGGIATADHDDLLALGPKRAVLVLGNLVTEGRLVRRGEIVDGAHDSRAARAGAGQIAGLVDTRGDEHGIMFLAQLGKADVLADVAVHHELHTALFKLLVAADDDVFFQLEAGNAVGQQPAGAVVTVIDGDLHARTAQTVGGGKTAGACPDDSDALAALGGGLDVFDPAFFKRRVGDVFLDRTDGDGAVARLLDHAVAFAQTILRADATADFREGVGRLRNLVGFLEPPGRGHAQPVGDIVVKRAVALAVRHTALAAPRRLLGCLRIRELCINLVKVFTT</sequence>
<comment type="caution">
    <text evidence="1">The sequence shown here is derived from an EMBL/GenBank/DDBJ whole genome shotgun (WGS) entry which is preliminary data.</text>
</comment>
<proteinExistence type="predicted"/>
<reference evidence="1 2" key="1">
    <citation type="journal article" date="2010" name="J. Bacteriol.">
        <title>Genome sequences of Pelagibaca bermudensis HTCC2601T and Maritimibacter alkaliphilus HTCC2654T, the type strains of two marine Roseobacter genera.</title>
        <authorList>
            <person name="Thrash J.C."/>
            <person name="Cho J.C."/>
            <person name="Ferriera S."/>
            <person name="Johnson J."/>
            <person name="Vergin K.L."/>
            <person name="Giovannoni S.J."/>
        </authorList>
    </citation>
    <scope>NUCLEOTIDE SEQUENCE [LARGE SCALE GENOMIC DNA]</scope>
    <source>
        <strain evidence="1 2">HTCC2654</strain>
    </source>
</reference>
<evidence type="ECO:0000313" key="1">
    <source>
        <dbReference type="EMBL" id="EAQ12663.1"/>
    </source>
</evidence>
<accession>A3VHA8</accession>
<dbReference type="Proteomes" id="UP000002931">
    <property type="component" value="Unassembled WGS sequence"/>
</dbReference>